<feature type="binding site" evidence="8">
    <location>
        <position position="264"/>
    </location>
    <ligand>
        <name>Mn(2+)</name>
        <dbReference type="ChEBI" id="CHEBI:29035"/>
        <label>2</label>
    </ligand>
</feature>
<accession>W8T135</accession>
<dbReference type="Pfam" id="PF00883">
    <property type="entry name" value="Peptidase_M17"/>
    <property type="match status" value="1"/>
</dbReference>
<evidence type="ECO:0000256" key="8">
    <source>
        <dbReference type="HAMAP-Rule" id="MF_00181"/>
    </source>
</evidence>
<protein>
    <recommendedName>
        <fullName evidence="8">Probable cytosol aminopeptidase</fullName>
        <ecNumber evidence="8">3.4.11.1</ecNumber>
    </recommendedName>
    <alternativeName>
        <fullName evidence="8">Leucine aminopeptidase</fullName>
        <shortName evidence="8">LAP</shortName>
        <ecNumber evidence="8">3.4.11.10</ecNumber>
    </alternativeName>
    <alternativeName>
        <fullName evidence="8">Leucyl aminopeptidase</fullName>
    </alternativeName>
</protein>
<comment type="catalytic activity">
    <reaction evidence="1 8">
        <text>Release of an N-terminal amino acid, Xaa-|-Yaa-, in which Xaa is preferably Leu, but may be other amino acids including Pro although not Arg or Lys, and Yaa may be Pro. Amino acid amides and methyl esters are also readily hydrolyzed, but rates on arylamides are exceedingly low.</text>
        <dbReference type="EC" id="3.4.11.1"/>
    </reaction>
</comment>
<proteinExistence type="inferred from homology"/>
<evidence type="ECO:0000313" key="10">
    <source>
        <dbReference type="EMBL" id="AHM55444.1"/>
    </source>
</evidence>
<feature type="binding site" evidence="8">
    <location>
        <position position="269"/>
    </location>
    <ligand>
        <name>Mn(2+)</name>
        <dbReference type="ChEBI" id="CHEBI:29035"/>
        <label>2</label>
    </ligand>
</feature>
<feature type="binding site" evidence="8">
    <location>
        <position position="269"/>
    </location>
    <ligand>
        <name>Mn(2+)</name>
        <dbReference type="ChEBI" id="CHEBI:29035"/>
        <label>1</label>
    </ligand>
</feature>
<dbReference type="RefSeq" id="WP_025434494.1">
    <property type="nucleotide sequence ID" value="NZ_CP007452.1"/>
</dbReference>
<dbReference type="EC" id="3.4.11.1" evidence="8"/>
<feature type="binding site" evidence="8">
    <location>
        <position position="346"/>
    </location>
    <ligand>
        <name>Mn(2+)</name>
        <dbReference type="ChEBI" id="CHEBI:29035"/>
        <label>1</label>
    </ligand>
</feature>
<dbReference type="PRINTS" id="PR00481">
    <property type="entry name" value="LAMNOPPTDASE"/>
</dbReference>
<sequence length="499" mass="54112">MDIRVVNLRDSDGLSDTRIIPFYEGIDLEEISFLEDSIEAMVSHLVRVEKFTGKYGQLESFRIPREKNPKNIILAGLGKEDELDLEKIRRLNAKAIKESQKLGAKSIKLYPFNLPASIELVDFARAVAESTLLTNYSFDKYKSDRKDSTLREFNIVYIEYDSVESLNEGVVEGTILGEFTILARNLTNEPANHMTPQILAEEAQKAGIQNGFDVEVLDESEIENLGMESFLSVGQASDNPPRFVIMRYFGNEKNKDEILGLVGKGITFDSGGLCIKPAGSMPEMKSDMAGAAAVIGAMSAISKLGVKANVVGVVAACENSISGHAYRPGDIIGSMAGKTIEVVNTDAEGRLTLADAVYYAVEKENVSRVVDIATLTGAALVALGTTTTAIVSNSDSLCSDIEKAASLSGEKVWRLPAFEEYKELLKSEIADIKNSGSRNASTITAGLFIESFTGSKPWAHLDIAGTSWADKDSDYIKKDGTGVGVRTLYHLAKASAETE</sequence>
<dbReference type="InterPro" id="IPR023042">
    <property type="entry name" value="Peptidase_M17_leu_NH2_pept"/>
</dbReference>
<keyword evidence="8" id="KW-0963">Cytoplasm</keyword>
<comment type="cofactor">
    <cofactor evidence="8">
        <name>Mn(2+)</name>
        <dbReference type="ChEBI" id="CHEBI:29035"/>
    </cofactor>
    <text evidence="8">Binds 2 manganese ions per subunit.</text>
</comment>
<dbReference type="OrthoDB" id="9809354at2"/>
<dbReference type="STRING" id="1286171.EAL2_c01070"/>
<dbReference type="eggNOG" id="COG0260">
    <property type="taxonomic scope" value="Bacteria"/>
</dbReference>
<dbReference type="PROSITE" id="PS00631">
    <property type="entry name" value="CYTOSOL_AP"/>
    <property type="match status" value="1"/>
</dbReference>
<name>W8T135_PEPAC</name>
<dbReference type="GO" id="GO:0030145">
    <property type="term" value="F:manganese ion binding"/>
    <property type="evidence" value="ECO:0007669"/>
    <property type="project" value="UniProtKB-UniRule"/>
</dbReference>
<keyword evidence="4 8" id="KW-0031">Aminopeptidase</keyword>
<dbReference type="InterPro" id="IPR011356">
    <property type="entry name" value="Leucine_aapep/pepB"/>
</dbReference>
<dbReference type="GO" id="GO:0006508">
    <property type="term" value="P:proteolysis"/>
    <property type="evidence" value="ECO:0007669"/>
    <property type="project" value="UniProtKB-KW"/>
</dbReference>
<evidence type="ECO:0000313" key="11">
    <source>
        <dbReference type="Proteomes" id="UP000019591"/>
    </source>
</evidence>
<evidence type="ECO:0000256" key="2">
    <source>
        <dbReference type="ARBA" id="ARBA00000967"/>
    </source>
</evidence>
<dbReference type="HOGENOM" id="CLU_013734_6_3_9"/>
<reference evidence="10 11" key="1">
    <citation type="journal article" date="2014" name="Genome Announc.">
        <title>Complete Genome Sequence of Amino Acid-Utilizing Eubacterium acidaminophilum al-2 (DSM 3953).</title>
        <authorList>
            <person name="Poehlein A."/>
            <person name="Andreesen J.R."/>
            <person name="Daniel R."/>
        </authorList>
    </citation>
    <scope>NUCLEOTIDE SEQUENCE [LARGE SCALE GENOMIC DNA]</scope>
    <source>
        <strain evidence="10 11">DSM 3953</strain>
    </source>
</reference>
<dbReference type="InterPro" id="IPR043472">
    <property type="entry name" value="Macro_dom-like"/>
</dbReference>
<keyword evidence="11" id="KW-1185">Reference proteome</keyword>
<evidence type="ECO:0000256" key="1">
    <source>
        <dbReference type="ARBA" id="ARBA00000135"/>
    </source>
</evidence>
<dbReference type="HAMAP" id="MF_00181">
    <property type="entry name" value="Cytosol_peptidase_M17"/>
    <property type="match status" value="1"/>
</dbReference>
<dbReference type="GO" id="GO:0005737">
    <property type="term" value="C:cytoplasm"/>
    <property type="evidence" value="ECO:0007669"/>
    <property type="project" value="UniProtKB-SubCell"/>
</dbReference>
<dbReference type="GO" id="GO:0070006">
    <property type="term" value="F:metalloaminopeptidase activity"/>
    <property type="evidence" value="ECO:0007669"/>
    <property type="project" value="InterPro"/>
</dbReference>
<dbReference type="SUPFAM" id="SSF52949">
    <property type="entry name" value="Macro domain-like"/>
    <property type="match status" value="1"/>
</dbReference>
<dbReference type="CDD" id="cd00433">
    <property type="entry name" value="Peptidase_M17"/>
    <property type="match status" value="1"/>
</dbReference>
<evidence type="ECO:0000256" key="7">
    <source>
        <dbReference type="ARBA" id="ARBA00049972"/>
    </source>
</evidence>
<keyword evidence="6 8" id="KW-0378">Hydrolase</keyword>
<dbReference type="EMBL" id="CP007452">
    <property type="protein sequence ID" value="AHM55444.1"/>
    <property type="molecule type" value="Genomic_DNA"/>
</dbReference>
<feature type="active site" evidence="8">
    <location>
        <position position="276"/>
    </location>
</feature>
<comment type="function">
    <text evidence="7 8">Presumably involved in the processing and regular turnover of intracellular proteins. Catalyzes the removal of unsubstituted N-terminal amino acids from various peptides.</text>
</comment>
<evidence type="ECO:0000256" key="3">
    <source>
        <dbReference type="ARBA" id="ARBA00009528"/>
    </source>
</evidence>
<dbReference type="PATRIC" id="fig|1286171.3.peg.77"/>
<dbReference type="InterPro" id="IPR008283">
    <property type="entry name" value="Peptidase_M17_N"/>
</dbReference>
<dbReference type="NCBIfam" id="NF002083">
    <property type="entry name" value="PRK00913.3-5"/>
    <property type="match status" value="1"/>
</dbReference>
<dbReference type="Gene3D" id="3.40.220.10">
    <property type="entry name" value="Leucine Aminopeptidase, subunit E, domain 1"/>
    <property type="match status" value="1"/>
</dbReference>
<dbReference type="Proteomes" id="UP000019591">
    <property type="component" value="Chromosome"/>
</dbReference>
<evidence type="ECO:0000256" key="4">
    <source>
        <dbReference type="ARBA" id="ARBA00022438"/>
    </source>
</evidence>
<dbReference type="PANTHER" id="PTHR11963">
    <property type="entry name" value="LEUCINE AMINOPEPTIDASE-RELATED"/>
    <property type="match status" value="1"/>
</dbReference>
<comment type="catalytic activity">
    <reaction evidence="2 8">
        <text>Release of an N-terminal amino acid, preferentially leucine, but not glutamic or aspartic acids.</text>
        <dbReference type="EC" id="3.4.11.10"/>
    </reaction>
</comment>
<dbReference type="InterPro" id="IPR000819">
    <property type="entry name" value="Peptidase_M17_C"/>
</dbReference>
<feature type="binding site" evidence="8">
    <location>
        <position position="348"/>
    </location>
    <ligand>
        <name>Mn(2+)</name>
        <dbReference type="ChEBI" id="CHEBI:29035"/>
        <label>2</label>
    </ligand>
</feature>
<feature type="binding site" evidence="8">
    <location>
        <position position="287"/>
    </location>
    <ligand>
        <name>Mn(2+)</name>
        <dbReference type="ChEBI" id="CHEBI:29035"/>
        <label>2</label>
    </ligand>
</feature>
<dbReference type="KEGG" id="eac:EAL2_c01070"/>
<dbReference type="EC" id="3.4.11.10" evidence="8"/>
<dbReference type="NCBIfam" id="NF002074">
    <property type="entry name" value="PRK00913.1-4"/>
    <property type="match status" value="1"/>
</dbReference>
<keyword evidence="5 8" id="KW-0645">Protease</keyword>
<dbReference type="Pfam" id="PF02789">
    <property type="entry name" value="Peptidase_M17_N"/>
    <property type="match status" value="1"/>
</dbReference>
<comment type="subcellular location">
    <subcellularLocation>
        <location evidence="8">Cytoplasm</location>
    </subcellularLocation>
</comment>
<dbReference type="SUPFAM" id="SSF53187">
    <property type="entry name" value="Zn-dependent exopeptidases"/>
    <property type="match status" value="1"/>
</dbReference>
<dbReference type="NCBIfam" id="NF002073">
    <property type="entry name" value="PRK00913.1-2"/>
    <property type="match status" value="1"/>
</dbReference>
<dbReference type="PANTHER" id="PTHR11963:SF23">
    <property type="entry name" value="CYTOSOL AMINOPEPTIDASE"/>
    <property type="match status" value="1"/>
</dbReference>
<feature type="binding site" evidence="8">
    <location>
        <position position="348"/>
    </location>
    <ligand>
        <name>Mn(2+)</name>
        <dbReference type="ChEBI" id="CHEBI:29035"/>
        <label>1</label>
    </ligand>
</feature>
<evidence type="ECO:0000259" key="9">
    <source>
        <dbReference type="PROSITE" id="PS00631"/>
    </source>
</evidence>
<evidence type="ECO:0000256" key="5">
    <source>
        <dbReference type="ARBA" id="ARBA00022670"/>
    </source>
</evidence>
<keyword evidence="8" id="KW-0479">Metal-binding</keyword>
<feature type="active site" evidence="8">
    <location>
        <position position="350"/>
    </location>
</feature>
<feature type="domain" description="Cytosol aminopeptidase" evidence="9">
    <location>
        <begin position="344"/>
        <end position="351"/>
    </location>
</feature>
<dbReference type="Gene3D" id="3.40.630.10">
    <property type="entry name" value="Zn peptidases"/>
    <property type="match status" value="1"/>
</dbReference>
<keyword evidence="8" id="KW-0464">Manganese</keyword>
<organism evidence="10 11">
    <name type="scientific">Peptoclostridium acidaminophilum DSM 3953</name>
    <dbReference type="NCBI Taxonomy" id="1286171"/>
    <lineage>
        <taxon>Bacteria</taxon>
        <taxon>Bacillati</taxon>
        <taxon>Bacillota</taxon>
        <taxon>Clostridia</taxon>
        <taxon>Peptostreptococcales</taxon>
        <taxon>Peptoclostridiaceae</taxon>
        <taxon>Peptoclostridium</taxon>
    </lineage>
</organism>
<dbReference type="AlphaFoldDB" id="W8T135"/>
<evidence type="ECO:0000256" key="6">
    <source>
        <dbReference type="ARBA" id="ARBA00022801"/>
    </source>
</evidence>
<gene>
    <name evidence="8 10" type="primary">pepA</name>
    <name evidence="10" type="ORF">EAL2_c01070</name>
</gene>
<comment type="similarity">
    <text evidence="3 8">Belongs to the peptidase M17 family.</text>
</comment>